<dbReference type="InterPro" id="IPR028973">
    <property type="entry name" value="PhnB-like"/>
</dbReference>
<dbReference type="RefSeq" id="WP_139646141.1">
    <property type="nucleotide sequence ID" value="NZ_BAAAZS010000099.1"/>
</dbReference>
<organism evidence="2 3">
    <name type="scientific">Streptomyces sedi</name>
    <dbReference type="NCBI Taxonomy" id="555059"/>
    <lineage>
        <taxon>Bacteria</taxon>
        <taxon>Bacillati</taxon>
        <taxon>Actinomycetota</taxon>
        <taxon>Actinomycetes</taxon>
        <taxon>Kitasatosporales</taxon>
        <taxon>Streptomycetaceae</taxon>
        <taxon>Streptomyces</taxon>
    </lineage>
</organism>
<dbReference type="PANTHER" id="PTHR33990:SF1">
    <property type="entry name" value="PROTEIN YJDN"/>
    <property type="match status" value="1"/>
</dbReference>
<dbReference type="SUPFAM" id="SSF54593">
    <property type="entry name" value="Glyoxalase/Bleomycin resistance protein/Dihydroxybiphenyl dioxygenase"/>
    <property type="match status" value="1"/>
</dbReference>
<gene>
    <name evidence="2" type="ORF">FH715_16935</name>
</gene>
<dbReference type="OrthoDB" id="9795306at2"/>
<feature type="domain" description="PhnB-like" evidence="1">
    <location>
        <begin position="6"/>
        <end position="131"/>
    </location>
</feature>
<dbReference type="AlphaFoldDB" id="A0A5C4UZN2"/>
<evidence type="ECO:0000313" key="3">
    <source>
        <dbReference type="Proteomes" id="UP000311713"/>
    </source>
</evidence>
<comment type="caution">
    <text evidence="2">The sequence shown here is derived from an EMBL/GenBank/DDBJ whole genome shotgun (WGS) entry which is preliminary data.</text>
</comment>
<dbReference type="EMBL" id="VDGT01000012">
    <property type="protein sequence ID" value="TNM28726.1"/>
    <property type="molecule type" value="Genomic_DNA"/>
</dbReference>
<evidence type="ECO:0000259" key="1">
    <source>
        <dbReference type="Pfam" id="PF06983"/>
    </source>
</evidence>
<sequence>MSVTTTVHLNFRDKAREALEFYQSVFGGQVVAFTNGEAGAVEHPADTDRISWGEVRAENGFHVMAYDVRENETHDAGDRPFFVSVRGEDTEEITGYWKGLSEGATIMADLAPSGWAPLYGMLRDRYGVTWTLDVAAPYAG</sequence>
<evidence type="ECO:0000313" key="2">
    <source>
        <dbReference type="EMBL" id="TNM28726.1"/>
    </source>
</evidence>
<dbReference type="Proteomes" id="UP000311713">
    <property type="component" value="Unassembled WGS sequence"/>
</dbReference>
<dbReference type="Pfam" id="PF06983">
    <property type="entry name" value="3-dmu-9_3-mt"/>
    <property type="match status" value="1"/>
</dbReference>
<accession>A0A5C4UZN2</accession>
<keyword evidence="3" id="KW-1185">Reference proteome</keyword>
<dbReference type="PANTHER" id="PTHR33990">
    <property type="entry name" value="PROTEIN YJDN-RELATED"/>
    <property type="match status" value="1"/>
</dbReference>
<proteinExistence type="predicted"/>
<reference evidence="2 3" key="1">
    <citation type="submission" date="2019-06" db="EMBL/GenBank/DDBJ databases">
        <title>Draft genome of Streptomyces sedi sp. JCM16909.</title>
        <authorList>
            <person name="Klykleung N."/>
            <person name="Tanasupawat S."/>
            <person name="Kudo T."/>
            <person name="Yuki M."/>
            <person name="Ohkuma M."/>
        </authorList>
    </citation>
    <scope>NUCLEOTIDE SEQUENCE [LARGE SCALE GENOMIC DNA]</scope>
    <source>
        <strain evidence="2 3">JCM 16909</strain>
    </source>
</reference>
<dbReference type="CDD" id="cd06588">
    <property type="entry name" value="PhnB_like"/>
    <property type="match status" value="1"/>
</dbReference>
<dbReference type="InterPro" id="IPR029068">
    <property type="entry name" value="Glyas_Bleomycin-R_OHBP_Dase"/>
</dbReference>
<dbReference type="Gene3D" id="3.10.180.10">
    <property type="entry name" value="2,3-Dihydroxybiphenyl 1,2-Dioxygenase, domain 1"/>
    <property type="match status" value="1"/>
</dbReference>
<protein>
    <submittedName>
        <fullName evidence="2">VOC family protein</fullName>
    </submittedName>
</protein>
<name>A0A5C4UZN2_9ACTN</name>